<dbReference type="Proteomes" id="UP000031575">
    <property type="component" value="Unassembled WGS sequence"/>
</dbReference>
<accession>A0A0C2FV32</accession>
<comment type="caution">
    <text evidence="1">The sequence shown here is derived from an EMBL/GenBank/DDBJ whole genome shotgun (WGS) entry which is preliminary data.</text>
</comment>
<proteinExistence type="predicted"/>
<evidence type="ECO:0000313" key="1">
    <source>
        <dbReference type="EMBL" id="KIH94908.1"/>
    </source>
</evidence>
<sequence>MPLVKYAKQSMGLHVGTLLLHQFDNVEDGTKPIVAGVHNKTMIGHVIELGNHQRDVLVVGLSRTSVKWQGSALLKNPSTTEQEPTLPVRQLANLCAQTGTRYGYIQTDKELMVCCFGATKSAQGIYGDWKVFAMPTPWNMEVPLPRHTGARSSLMSTELALWWLCMLSMGDADRSIVEAKDIVPIDTWDTVHLVDKNTWVHRHRYSGFEKPAPPPAAPQQGPVDPFLGVNFDLDAEYWLGTNTINN</sequence>
<gene>
    <name evidence="1" type="ORF">SPBR_03845</name>
</gene>
<keyword evidence="2" id="KW-1185">Reference proteome</keyword>
<dbReference type="EMBL" id="AWTV01000003">
    <property type="protein sequence ID" value="KIH94908.1"/>
    <property type="molecule type" value="Genomic_DNA"/>
</dbReference>
<reference evidence="1 2" key="1">
    <citation type="journal article" date="2014" name="BMC Genomics">
        <title>Comparative genomics of the major fungal agents of human and animal Sporotrichosis: Sporothrix schenckii and Sporothrix brasiliensis.</title>
        <authorList>
            <person name="Teixeira M.M."/>
            <person name="de Almeida L.G."/>
            <person name="Kubitschek-Barreira P."/>
            <person name="Alves F.L."/>
            <person name="Kioshima E.S."/>
            <person name="Abadio A.K."/>
            <person name="Fernandes L."/>
            <person name="Derengowski L.S."/>
            <person name="Ferreira K.S."/>
            <person name="Souza R.C."/>
            <person name="Ruiz J.C."/>
            <person name="de Andrade N.C."/>
            <person name="Paes H.C."/>
            <person name="Nicola A.M."/>
            <person name="Albuquerque P."/>
            <person name="Gerber A.L."/>
            <person name="Martins V.P."/>
            <person name="Peconick L.D."/>
            <person name="Neto A.V."/>
            <person name="Chaucanez C.B."/>
            <person name="Silva P.A."/>
            <person name="Cunha O.L."/>
            <person name="de Oliveira F.F."/>
            <person name="dos Santos T.C."/>
            <person name="Barros A.L."/>
            <person name="Soares M.A."/>
            <person name="de Oliveira L.M."/>
            <person name="Marini M.M."/>
            <person name="Villalobos-Duno H."/>
            <person name="Cunha M.M."/>
            <person name="de Hoog S."/>
            <person name="da Silveira J.F."/>
            <person name="Henrissat B."/>
            <person name="Nino-Vega G.A."/>
            <person name="Cisalpino P.S."/>
            <person name="Mora-Montes H.M."/>
            <person name="Almeida S.R."/>
            <person name="Stajich J.E."/>
            <person name="Lopes-Bezerra L.M."/>
            <person name="Vasconcelos A.T."/>
            <person name="Felipe M.S."/>
        </authorList>
    </citation>
    <scope>NUCLEOTIDE SEQUENCE [LARGE SCALE GENOMIC DNA]</scope>
    <source>
        <strain evidence="1 2">5110</strain>
    </source>
</reference>
<dbReference type="OrthoDB" id="4367324at2759"/>
<organism evidence="1 2">
    <name type="scientific">Sporothrix brasiliensis 5110</name>
    <dbReference type="NCBI Taxonomy" id="1398154"/>
    <lineage>
        <taxon>Eukaryota</taxon>
        <taxon>Fungi</taxon>
        <taxon>Dikarya</taxon>
        <taxon>Ascomycota</taxon>
        <taxon>Pezizomycotina</taxon>
        <taxon>Sordariomycetes</taxon>
        <taxon>Sordariomycetidae</taxon>
        <taxon>Ophiostomatales</taxon>
        <taxon>Ophiostomataceae</taxon>
        <taxon>Sporothrix</taxon>
    </lineage>
</organism>
<dbReference type="GeneID" id="63677056"/>
<dbReference type="VEuPathDB" id="FungiDB:SPBR_03845"/>
<name>A0A0C2FV32_9PEZI</name>
<evidence type="ECO:0000313" key="2">
    <source>
        <dbReference type="Proteomes" id="UP000031575"/>
    </source>
</evidence>
<dbReference type="HOGENOM" id="CLU_1129691_0_0_1"/>
<dbReference type="AlphaFoldDB" id="A0A0C2FV32"/>
<protein>
    <submittedName>
        <fullName evidence="1">Uncharacterized protein</fullName>
    </submittedName>
</protein>
<dbReference type="RefSeq" id="XP_040622918.1">
    <property type="nucleotide sequence ID" value="XM_040762135.1"/>
</dbReference>